<organism evidence="4 5">
    <name type="scientific">Aliibacillus thermotolerans</name>
    <dbReference type="NCBI Taxonomy" id="1834418"/>
    <lineage>
        <taxon>Bacteria</taxon>
        <taxon>Bacillati</taxon>
        <taxon>Bacillota</taxon>
        <taxon>Bacilli</taxon>
        <taxon>Bacillales</taxon>
        <taxon>Bacillaceae</taxon>
        <taxon>Aliibacillus</taxon>
    </lineage>
</organism>
<gene>
    <name evidence="4" type="ORF">ACFPTR_03210</name>
</gene>
<dbReference type="Pfam" id="PF06054">
    <property type="entry name" value="CoiA_nuc"/>
    <property type="match status" value="1"/>
</dbReference>
<feature type="domain" description="Competence protein CoiA-like N-terminal" evidence="2">
    <location>
        <begin position="27"/>
        <end position="62"/>
    </location>
</feature>
<evidence type="ECO:0000313" key="4">
    <source>
        <dbReference type="EMBL" id="MFC5627904.1"/>
    </source>
</evidence>
<protein>
    <submittedName>
        <fullName evidence="4">Competence protein CoiA</fullName>
    </submittedName>
</protein>
<comment type="caution">
    <text evidence="4">The sequence shown here is derived from an EMBL/GenBank/DDBJ whole genome shotgun (WGS) entry which is preliminary data.</text>
</comment>
<sequence>MFIAKTKENEQVSLIPPISPTFLEKYSPPFYCPVCQQEVILKTGNHRRWHFAHLPQKACPVSHKGESEMHREAKMILYQWLRQQKVRVEMEKYFPKIERQADLFLQWQSKNYVIEYQQSPLSPEEMLKRTTDYLSLQIEPIWMYGKNRLRPKRYAQFSIQPFEWIGLRERRDDQRHAFIYFSPQTASFSFLFPRTTVQRSTIFADYYTLPLSKATISHVVHLPKTIDAPLDWNQEWLLHKWSWRYQRIRWQPYPDITSVKQLLLEQKADLSLYPSEAGWPTLCSETFATPIYVWQTIFLLQFLQHVLLYDTFSFSSLLDTFLLLIDHYSIQTREFPFISQPLEKSLFAYLELLTRMNVLQKCKGGWRKLAPLILPRAVDDGFRMDKRWQHHIF</sequence>
<dbReference type="InterPro" id="IPR021176">
    <property type="entry name" value="Competence-induced_CoiA"/>
</dbReference>
<evidence type="ECO:0000313" key="5">
    <source>
        <dbReference type="Proteomes" id="UP001596143"/>
    </source>
</evidence>
<evidence type="ECO:0000259" key="3">
    <source>
        <dbReference type="Pfam" id="PF25166"/>
    </source>
</evidence>
<dbReference type="Pfam" id="PF25164">
    <property type="entry name" value="CoiA_N"/>
    <property type="match status" value="1"/>
</dbReference>
<dbReference type="Proteomes" id="UP001596143">
    <property type="component" value="Unassembled WGS sequence"/>
</dbReference>
<reference evidence="5" key="1">
    <citation type="journal article" date="2019" name="Int. J. Syst. Evol. Microbiol.">
        <title>The Global Catalogue of Microorganisms (GCM) 10K type strain sequencing project: providing services to taxonomists for standard genome sequencing and annotation.</title>
        <authorList>
            <consortium name="The Broad Institute Genomics Platform"/>
            <consortium name="The Broad Institute Genome Sequencing Center for Infectious Disease"/>
            <person name="Wu L."/>
            <person name="Ma J."/>
        </authorList>
    </citation>
    <scope>NUCLEOTIDE SEQUENCE [LARGE SCALE GENOMIC DNA]</scope>
    <source>
        <strain evidence="5">CGMCC 1.15790</strain>
    </source>
</reference>
<name>A0ABW0U584_9BACI</name>
<evidence type="ECO:0000259" key="2">
    <source>
        <dbReference type="Pfam" id="PF25164"/>
    </source>
</evidence>
<dbReference type="RefSeq" id="WP_270896197.1">
    <property type="nucleotide sequence ID" value="NZ_JBHSPF010000015.1"/>
</dbReference>
<dbReference type="PIRSF" id="PIRSF007487">
    <property type="entry name" value="Competence-induced_CoiA_bac"/>
    <property type="match status" value="1"/>
</dbReference>
<feature type="domain" description="Competence protein CoiA nuclease-like" evidence="1">
    <location>
        <begin position="66"/>
        <end position="221"/>
    </location>
</feature>
<feature type="domain" description="Competence protein CoiA C-terminal" evidence="3">
    <location>
        <begin position="235"/>
        <end position="362"/>
    </location>
</feature>
<accession>A0ABW0U584</accession>
<dbReference type="Pfam" id="PF25166">
    <property type="entry name" value="CoiA_C"/>
    <property type="match status" value="1"/>
</dbReference>
<dbReference type="InterPro" id="IPR057253">
    <property type="entry name" value="CoiA-like_N"/>
</dbReference>
<dbReference type="EMBL" id="JBHSPF010000015">
    <property type="protein sequence ID" value="MFC5627904.1"/>
    <property type="molecule type" value="Genomic_DNA"/>
</dbReference>
<dbReference type="InterPro" id="IPR010330">
    <property type="entry name" value="CoiA_nuc"/>
</dbReference>
<proteinExistence type="predicted"/>
<keyword evidence="5" id="KW-1185">Reference proteome</keyword>
<evidence type="ECO:0000259" key="1">
    <source>
        <dbReference type="Pfam" id="PF06054"/>
    </source>
</evidence>
<dbReference type="InterPro" id="IPR057252">
    <property type="entry name" value="CoiA_C"/>
</dbReference>